<dbReference type="EMBL" id="LGSR01000020">
    <property type="protein sequence ID" value="KOS19312.1"/>
    <property type="molecule type" value="Genomic_DNA"/>
</dbReference>
<gene>
    <name evidence="2" type="ORF">ESCO_001417</name>
</gene>
<evidence type="ECO:0000313" key="2">
    <source>
        <dbReference type="EMBL" id="KOS19312.1"/>
    </source>
</evidence>
<keyword evidence="1" id="KW-0732">Signal</keyword>
<comment type="caution">
    <text evidence="2">The sequence shown here is derived from an EMBL/GenBank/DDBJ whole genome shotgun (WGS) entry which is preliminary data.</text>
</comment>
<accession>A0A0M9VTY6</accession>
<proteinExistence type="predicted"/>
<name>A0A0M9VTY6_ESCWE</name>
<feature type="chain" id="PRO_5005839539" evidence="1">
    <location>
        <begin position="20"/>
        <end position="89"/>
    </location>
</feature>
<keyword evidence="3" id="KW-1185">Reference proteome</keyword>
<evidence type="ECO:0000256" key="1">
    <source>
        <dbReference type="SAM" id="SignalP"/>
    </source>
</evidence>
<organism evidence="2 3">
    <name type="scientific">Escovopsis weberi</name>
    <dbReference type="NCBI Taxonomy" id="150374"/>
    <lineage>
        <taxon>Eukaryota</taxon>
        <taxon>Fungi</taxon>
        <taxon>Dikarya</taxon>
        <taxon>Ascomycota</taxon>
        <taxon>Pezizomycotina</taxon>
        <taxon>Sordariomycetes</taxon>
        <taxon>Hypocreomycetidae</taxon>
        <taxon>Hypocreales</taxon>
        <taxon>Hypocreaceae</taxon>
        <taxon>Escovopsis</taxon>
    </lineage>
</organism>
<feature type="signal peptide" evidence="1">
    <location>
        <begin position="1"/>
        <end position="19"/>
    </location>
</feature>
<dbReference type="Proteomes" id="UP000053831">
    <property type="component" value="Unassembled WGS sequence"/>
</dbReference>
<evidence type="ECO:0000313" key="3">
    <source>
        <dbReference type="Proteomes" id="UP000053831"/>
    </source>
</evidence>
<protein>
    <submittedName>
        <fullName evidence="2">Uncharacterized protein</fullName>
    </submittedName>
</protein>
<reference evidence="2 3" key="1">
    <citation type="submission" date="2015-07" db="EMBL/GenBank/DDBJ databases">
        <title>The genome of the fungus Escovopsis weberi, a specialized disease agent of ant agriculture.</title>
        <authorList>
            <person name="de Man T.J."/>
            <person name="Stajich J.E."/>
            <person name="Kubicek C.P."/>
            <person name="Chenthamara K."/>
            <person name="Atanasova L."/>
            <person name="Druzhinina I.S."/>
            <person name="Birnbaum S."/>
            <person name="Barribeau S.M."/>
            <person name="Teiling C."/>
            <person name="Suen G."/>
            <person name="Currie C."/>
            <person name="Gerardo N.M."/>
        </authorList>
    </citation>
    <scope>NUCLEOTIDE SEQUENCE [LARGE SCALE GENOMIC DNA]</scope>
</reference>
<sequence length="89" mass="9574">MKFGAALAITAALTGQATAARFCSPRNGCKHGPGKITIQPDDEYIWDADGGRGYLGNPGCDSSKFALQLPLEDDVRGGKFPWRCLYIPK</sequence>
<dbReference type="AlphaFoldDB" id="A0A0M9VTY6"/>